<feature type="region of interest" description="Disordered" evidence="1">
    <location>
        <begin position="1"/>
        <end position="34"/>
    </location>
</feature>
<name>A0ABU5H376_9BACT</name>
<accession>A0ABU5H376</accession>
<evidence type="ECO:0000313" key="3">
    <source>
        <dbReference type="Proteomes" id="UP001291309"/>
    </source>
</evidence>
<reference evidence="2 3" key="1">
    <citation type="submission" date="2023-12" db="EMBL/GenBank/DDBJ databases">
        <title>the genome sequence of Hyalangium sp. s54d21.</title>
        <authorList>
            <person name="Zhang X."/>
        </authorList>
    </citation>
    <scope>NUCLEOTIDE SEQUENCE [LARGE SCALE GENOMIC DNA]</scope>
    <source>
        <strain evidence="3">s54d21</strain>
    </source>
</reference>
<sequence>MSVGGADKSGGADSAARAADAAAKSADAAAKAEKALAEKAKVEKAKTEEAKAKQGFADFLRDFFEPAQQPSVRGCPDELRDYRDLSSFAEQRGFTVTSTTGGRHNVGSAHYEGRAVDVRTRNHTTAEVDTFVSDAQACGITVRDERTRPAGQREWSGPHVHLEVP</sequence>
<organism evidence="2 3">
    <name type="scientific">Hyalangium rubrum</name>
    <dbReference type="NCBI Taxonomy" id="3103134"/>
    <lineage>
        <taxon>Bacteria</taxon>
        <taxon>Pseudomonadati</taxon>
        <taxon>Myxococcota</taxon>
        <taxon>Myxococcia</taxon>
        <taxon>Myxococcales</taxon>
        <taxon>Cystobacterineae</taxon>
        <taxon>Archangiaceae</taxon>
        <taxon>Hyalangium</taxon>
    </lineage>
</organism>
<evidence type="ECO:0000313" key="2">
    <source>
        <dbReference type="EMBL" id="MDY7227914.1"/>
    </source>
</evidence>
<evidence type="ECO:0008006" key="4">
    <source>
        <dbReference type="Google" id="ProtNLM"/>
    </source>
</evidence>
<dbReference type="EMBL" id="JAXIVS010000005">
    <property type="protein sequence ID" value="MDY7227914.1"/>
    <property type="molecule type" value="Genomic_DNA"/>
</dbReference>
<comment type="caution">
    <text evidence="2">The sequence shown here is derived from an EMBL/GenBank/DDBJ whole genome shotgun (WGS) entry which is preliminary data.</text>
</comment>
<proteinExistence type="predicted"/>
<dbReference type="Proteomes" id="UP001291309">
    <property type="component" value="Unassembled WGS sequence"/>
</dbReference>
<protein>
    <recommendedName>
        <fullName evidence="4">Peptidase M15A C-terminal domain-containing protein</fullName>
    </recommendedName>
</protein>
<keyword evidence="3" id="KW-1185">Reference proteome</keyword>
<feature type="compositionally biased region" description="Low complexity" evidence="1">
    <location>
        <begin position="1"/>
        <end position="29"/>
    </location>
</feature>
<gene>
    <name evidence="2" type="ORF">SYV04_15970</name>
</gene>
<evidence type="ECO:0000256" key="1">
    <source>
        <dbReference type="SAM" id="MobiDB-lite"/>
    </source>
</evidence>
<feature type="region of interest" description="Disordered" evidence="1">
    <location>
        <begin position="146"/>
        <end position="165"/>
    </location>
</feature>
<dbReference type="RefSeq" id="WP_321546643.1">
    <property type="nucleotide sequence ID" value="NZ_JAXIVS010000005.1"/>
</dbReference>